<evidence type="ECO:0000256" key="3">
    <source>
        <dbReference type="ARBA" id="ARBA00022692"/>
    </source>
</evidence>
<evidence type="ECO:0000256" key="5">
    <source>
        <dbReference type="ARBA" id="ARBA00023136"/>
    </source>
</evidence>
<keyword evidence="4 6" id="KW-1133">Transmembrane helix</keyword>
<feature type="transmembrane region" description="Helical" evidence="6">
    <location>
        <begin position="172"/>
        <end position="190"/>
    </location>
</feature>
<comment type="caution">
    <text evidence="8">The sequence shown here is derived from an EMBL/GenBank/DDBJ whole genome shotgun (WGS) entry which is preliminary data.</text>
</comment>
<dbReference type="InterPro" id="IPR000620">
    <property type="entry name" value="EamA_dom"/>
</dbReference>
<comment type="similarity">
    <text evidence="2 6">Belongs to the drug/metabolite transporter (DMT) superfamily. Plant drug/metabolite exporter (P-DME) (TC 2.A.7.4) family.</text>
</comment>
<dbReference type="GO" id="GO:0016020">
    <property type="term" value="C:membrane"/>
    <property type="evidence" value="ECO:0007669"/>
    <property type="project" value="UniProtKB-SubCell"/>
</dbReference>
<dbReference type="GO" id="GO:0022857">
    <property type="term" value="F:transmembrane transporter activity"/>
    <property type="evidence" value="ECO:0007669"/>
    <property type="project" value="InterPro"/>
</dbReference>
<proteinExistence type="inferred from homology"/>
<evidence type="ECO:0000256" key="4">
    <source>
        <dbReference type="ARBA" id="ARBA00022989"/>
    </source>
</evidence>
<sequence>MVVVQIAFAGVNVFYKFAVNDGMSLRVVVAYRFVFATVFIAPLALIVERKKRTKMTWTVLFQSFLCGLFGGSLAQNFYLQALALTSATFASAMSNLIPGITFILAVCFGMERLNLRTAAGKAKIVGTLIGIGGAMVLTFVKGVHIEFGSFHLNLLHPQNGTHAHSATGAHTLLGSLCALASGISYALWLIIQVHFHFANKPFSCLLLIFFYVLHLYNHLRASPDSSVKLCLDDHLVMGGFESRKSLFIYVKIRLHSMSLFHTLVY</sequence>
<dbReference type="Proteomes" id="UP000289340">
    <property type="component" value="Chromosome 8"/>
</dbReference>
<dbReference type="Pfam" id="PF00892">
    <property type="entry name" value="EamA"/>
    <property type="match status" value="1"/>
</dbReference>
<accession>A0A445JGI8</accession>
<feature type="transmembrane region" description="Helical" evidence="6">
    <location>
        <begin position="122"/>
        <end position="140"/>
    </location>
</feature>
<dbReference type="InterPro" id="IPR037185">
    <property type="entry name" value="EmrE-like"/>
</dbReference>
<feature type="transmembrane region" description="Helical" evidence="6">
    <location>
        <begin position="59"/>
        <end position="78"/>
    </location>
</feature>
<dbReference type="AlphaFoldDB" id="A0A445JGI8"/>
<comment type="subcellular location">
    <subcellularLocation>
        <location evidence="1 6">Membrane</location>
        <topology evidence="1 6">Multi-pass membrane protein</topology>
    </subcellularLocation>
</comment>
<evidence type="ECO:0000256" key="2">
    <source>
        <dbReference type="ARBA" id="ARBA00007635"/>
    </source>
</evidence>
<evidence type="ECO:0000259" key="7">
    <source>
        <dbReference type="Pfam" id="PF00892"/>
    </source>
</evidence>
<keyword evidence="5 6" id="KW-0472">Membrane</keyword>
<evidence type="ECO:0000313" key="9">
    <source>
        <dbReference type="Proteomes" id="UP000289340"/>
    </source>
</evidence>
<feature type="transmembrane region" description="Helical" evidence="6">
    <location>
        <begin position="29"/>
        <end position="47"/>
    </location>
</feature>
<keyword evidence="9" id="KW-1185">Reference proteome</keyword>
<dbReference type="InterPro" id="IPR030184">
    <property type="entry name" value="WAT1-related"/>
</dbReference>
<evidence type="ECO:0000256" key="6">
    <source>
        <dbReference type="RuleBase" id="RU363077"/>
    </source>
</evidence>
<evidence type="ECO:0000256" key="1">
    <source>
        <dbReference type="ARBA" id="ARBA00004141"/>
    </source>
</evidence>
<name>A0A445JGI8_GLYSO</name>
<evidence type="ECO:0000313" key="8">
    <source>
        <dbReference type="EMBL" id="RZB97527.1"/>
    </source>
</evidence>
<feature type="domain" description="EamA" evidence="7">
    <location>
        <begin position="3"/>
        <end position="136"/>
    </location>
</feature>
<dbReference type="SUPFAM" id="SSF103481">
    <property type="entry name" value="Multidrug resistance efflux transporter EmrE"/>
    <property type="match status" value="1"/>
</dbReference>
<feature type="transmembrane region" description="Helical" evidence="6">
    <location>
        <begin position="90"/>
        <end position="110"/>
    </location>
</feature>
<protein>
    <recommendedName>
        <fullName evidence="6">WAT1-related protein</fullName>
    </recommendedName>
</protein>
<keyword evidence="3 6" id="KW-0812">Transmembrane</keyword>
<dbReference type="EMBL" id="QZWG01000008">
    <property type="protein sequence ID" value="RZB97527.1"/>
    <property type="molecule type" value="Genomic_DNA"/>
</dbReference>
<reference evidence="8 9" key="1">
    <citation type="submission" date="2018-09" db="EMBL/GenBank/DDBJ databases">
        <title>A high-quality reference genome of wild soybean provides a powerful tool to mine soybean genomes.</title>
        <authorList>
            <person name="Xie M."/>
            <person name="Chung C.Y.L."/>
            <person name="Li M.-W."/>
            <person name="Wong F.-L."/>
            <person name="Chan T.-F."/>
            <person name="Lam H.-M."/>
        </authorList>
    </citation>
    <scope>NUCLEOTIDE SEQUENCE [LARGE SCALE GENOMIC DNA]</scope>
    <source>
        <strain evidence="9">cv. W05</strain>
        <tissue evidence="8">Hypocotyl of etiolated seedlings</tissue>
    </source>
</reference>
<gene>
    <name evidence="8" type="ORF">D0Y65_020917</name>
</gene>
<dbReference type="PANTHER" id="PTHR31218">
    <property type="entry name" value="WAT1-RELATED PROTEIN"/>
    <property type="match status" value="1"/>
</dbReference>
<organism evidence="8 9">
    <name type="scientific">Glycine soja</name>
    <name type="common">Wild soybean</name>
    <dbReference type="NCBI Taxonomy" id="3848"/>
    <lineage>
        <taxon>Eukaryota</taxon>
        <taxon>Viridiplantae</taxon>
        <taxon>Streptophyta</taxon>
        <taxon>Embryophyta</taxon>
        <taxon>Tracheophyta</taxon>
        <taxon>Spermatophyta</taxon>
        <taxon>Magnoliopsida</taxon>
        <taxon>eudicotyledons</taxon>
        <taxon>Gunneridae</taxon>
        <taxon>Pentapetalae</taxon>
        <taxon>rosids</taxon>
        <taxon>fabids</taxon>
        <taxon>Fabales</taxon>
        <taxon>Fabaceae</taxon>
        <taxon>Papilionoideae</taxon>
        <taxon>50 kb inversion clade</taxon>
        <taxon>NPAAA clade</taxon>
        <taxon>indigoferoid/millettioid clade</taxon>
        <taxon>Phaseoleae</taxon>
        <taxon>Glycine</taxon>
        <taxon>Glycine subgen. Soja</taxon>
    </lineage>
</organism>
<feature type="transmembrane region" description="Helical" evidence="6">
    <location>
        <begin position="202"/>
        <end position="219"/>
    </location>
</feature>